<comment type="caution">
    <text evidence="1">The sequence shown here is derived from an EMBL/GenBank/DDBJ whole genome shotgun (WGS) entry which is preliminary data.</text>
</comment>
<dbReference type="Proteomes" id="UP001153332">
    <property type="component" value="Unassembled WGS sequence"/>
</dbReference>
<proteinExistence type="predicted"/>
<accession>A0ACC2JYZ7</accession>
<keyword evidence="2" id="KW-1185">Reference proteome</keyword>
<gene>
    <name evidence="1" type="ORF">O1611_g907</name>
</gene>
<sequence>MLTGRVDALPVYNVVHAIRIIVQTRTETSLSWEQLRSPQVSQFLIKPMQQQIRTQHFSRATLYALMANCLQFGKEGQLYPGNAAVSTTRAKVCELLALKLLKEYSTRELIDALSYDFDPLQGSVRTPPTPKGRAPGSRGSSQFARSSTLEVAIRASAKHFVSHPLVVQQLEAIWNGAITFYSSHDNLHRDQVGAQRVTASGRRGSANARTPLLGRQFLKEHASQLPVHEIPVRRTVALYDPRNASPLKLSRLRVPRYRYFLSTCSLFVMICLFLAVLIERSSLITSLELLFWFWSAGFMLDEVVGFNEQGFSLYVMSYWNIVDLGILLLLAIYYGMRLCGVFLVHSVQWNEMAYEVLAANAILLLPRIFSVLDHYPYFSQLLIAFRFMAEDLMALFVVLLISCSGFFAFFTLSKNEDNATDVAYKIFQILMGFTPAAWDVWPNYSFIERLLLVFFLVICHFLIATILITVLTNSFTAIASNAKEEHQFLFAINTISMVKNDALFSYIAPANILAWVLIPLRYILPIRQFVLLNRTVIKLTHWPILFMIFVYEKYYLASWIYEPTDLVESSGRGKSRAFSIAGATSRASLFSPNIRTREESIAGFQKDQALDEVFRRQPDANTIRTQRRQERRKTQTAIRNWMDQSDEIGENLSRWPTIDSRPSHSLRRMSMSRELPRRFRTLSEVRSAASDPADLMSNHDFPPSRASVDDAQTSDHEPKDFTDADGDDELITNDEDYDDEVAGESRQENTSRADQEDYFTTPMASRRQSIIPSSIDSIDHPTVTVSPRMGGATRRQGLHSRTLSTNTILYNPQEVGQRVPNSSSISEETMGSRSRPKTSRMTTIEQSTSTGTRSPRRTQHVAENMARPRPIPKSTLSRTALLAIDPSRQQRKLPSSVNSDITGLLAGTKHELGAVPASFATQMAMATGQLRGLQRTSSAERDRENADRMSRLVLARMKTLEESFADVAREVQLMRSAVPTAQNSADEMSSTADSHDTDVDLSAQDRLTGKTQGQRKTHPRSAKGEVEFEGTSMYQERRTKGKGKEIMKQDDIKEQDQPLRKLVRRRSSL</sequence>
<protein>
    <submittedName>
        <fullName evidence="1">Uncharacterized protein</fullName>
    </submittedName>
</protein>
<name>A0ACC2JYZ7_9PEZI</name>
<reference evidence="1" key="1">
    <citation type="submission" date="2022-12" db="EMBL/GenBank/DDBJ databases">
        <title>Genome Sequence of Lasiodiplodia mahajangana.</title>
        <authorList>
            <person name="Buettner E."/>
        </authorList>
    </citation>
    <scope>NUCLEOTIDE SEQUENCE</scope>
    <source>
        <strain evidence="1">VT137</strain>
    </source>
</reference>
<evidence type="ECO:0000313" key="2">
    <source>
        <dbReference type="Proteomes" id="UP001153332"/>
    </source>
</evidence>
<organism evidence="1 2">
    <name type="scientific">Lasiodiplodia mahajangana</name>
    <dbReference type="NCBI Taxonomy" id="1108764"/>
    <lineage>
        <taxon>Eukaryota</taxon>
        <taxon>Fungi</taxon>
        <taxon>Dikarya</taxon>
        <taxon>Ascomycota</taxon>
        <taxon>Pezizomycotina</taxon>
        <taxon>Dothideomycetes</taxon>
        <taxon>Dothideomycetes incertae sedis</taxon>
        <taxon>Botryosphaeriales</taxon>
        <taxon>Botryosphaeriaceae</taxon>
        <taxon>Lasiodiplodia</taxon>
    </lineage>
</organism>
<evidence type="ECO:0000313" key="1">
    <source>
        <dbReference type="EMBL" id="KAJ8132712.1"/>
    </source>
</evidence>
<dbReference type="EMBL" id="JAPUUL010000093">
    <property type="protein sequence ID" value="KAJ8132712.1"/>
    <property type="molecule type" value="Genomic_DNA"/>
</dbReference>